<proteinExistence type="predicted"/>
<dbReference type="EMBL" id="RCMK01001143">
    <property type="protein sequence ID" value="KAG2900818.1"/>
    <property type="molecule type" value="Genomic_DNA"/>
</dbReference>
<comment type="caution">
    <text evidence="1">The sequence shown here is derived from an EMBL/GenBank/DDBJ whole genome shotgun (WGS) entry which is preliminary data.</text>
</comment>
<evidence type="ECO:0000313" key="1">
    <source>
        <dbReference type="EMBL" id="KAG2900818.1"/>
    </source>
</evidence>
<gene>
    <name evidence="1" type="ORF">PC117_g21868</name>
</gene>
<sequence>MDCDQTHIALIERDGADEDFVDPINKAVVRRHLGRDGRVGLGYSHGYIMAGSDASLHIHQANGALKIALRQPKNVLKVEWIDYVLEVAAGTNSTALNVADLEDNLKLARSLCAKSRVGFSAKVAHELSLQFSRWLSYQ</sequence>
<name>A0A8T1BCK0_9STRA</name>
<reference evidence="1" key="1">
    <citation type="submission" date="2018-10" db="EMBL/GenBank/DDBJ databases">
        <title>Effector identification in a new, highly contiguous assembly of the strawberry crown rot pathogen Phytophthora cactorum.</title>
        <authorList>
            <person name="Armitage A.D."/>
            <person name="Nellist C.F."/>
            <person name="Bates H."/>
            <person name="Vickerstaff R.J."/>
            <person name="Harrison R.J."/>
        </authorList>
    </citation>
    <scope>NUCLEOTIDE SEQUENCE</scope>
    <source>
        <strain evidence="1">4040</strain>
    </source>
</reference>
<evidence type="ECO:0000313" key="2">
    <source>
        <dbReference type="Proteomes" id="UP000736787"/>
    </source>
</evidence>
<accession>A0A8T1BCK0</accession>
<dbReference type="Proteomes" id="UP000736787">
    <property type="component" value="Unassembled WGS sequence"/>
</dbReference>
<dbReference type="AlphaFoldDB" id="A0A8T1BCK0"/>
<protein>
    <submittedName>
        <fullName evidence="1">Uncharacterized protein</fullName>
    </submittedName>
</protein>
<organism evidence="1 2">
    <name type="scientific">Phytophthora cactorum</name>
    <dbReference type="NCBI Taxonomy" id="29920"/>
    <lineage>
        <taxon>Eukaryota</taxon>
        <taxon>Sar</taxon>
        <taxon>Stramenopiles</taxon>
        <taxon>Oomycota</taxon>
        <taxon>Peronosporomycetes</taxon>
        <taxon>Peronosporales</taxon>
        <taxon>Peronosporaceae</taxon>
        <taxon>Phytophthora</taxon>
    </lineage>
</organism>